<feature type="compositionally biased region" description="Basic and acidic residues" evidence="1">
    <location>
        <begin position="400"/>
        <end position="420"/>
    </location>
</feature>
<dbReference type="PANTHER" id="PTHR48125:SF12">
    <property type="entry name" value="AT HOOK TRANSCRIPTION FACTOR FAMILY-RELATED"/>
    <property type="match status" value="1"/>
</dbReference>
<name>A0ABR3U4S4_9PEZI</name>
<organism evidence="2 3">
    <name type="scientific">Diplodia intermedia</name>
    <dbReference type="NCBI Taxonomy" id="856260"/>
    <lineage>
        <taxon>Eukaryota</taxon>
        <taxon>Fungi</taxon>
        <taxon>Dikarya</taxon>
        <taxon>Ascomycota</taxon>
        <taxon>Pezizomycotina</taxon>
        <taxon>Dothideomycetes</taxon>
        <taxon>Dothideomycetes incertae sedis</taxon>
        <taxon>Botryosphaeriales</taxon>
        <taxon>Botryosphaeriaceae</taxon>
        <taxon>Diplodia</taxon>
    </lineage>
</organism>
<feature type="compositionally biased region" description="Acidic residues" evidence="1">
    <location>
        <begin position="288"/>
        <end position="325"/>
    </location>
</feature>
<feature type="compositionally biased region" description="Low complexity" evidence="1">
    <location>
        <begin position="829"/>
        <end position="841"/>
    </location>
</feature>
<comment type="caution">
    <text evidence="2">The sequence shown here is derived from an EMBL/GenBank/DDBJ whole genome shotgun (WGS) entry which is preliminary data.</text>
</comment>
<feature type="compositionally biased region" description="Acidic residues" evidence="1">
    <location>
        <begin position="521"/>
        <end position="531"/>
    </location>
</feature>
<dbReference type="EMBL" id="JAKEKT020000003">
    <property type="protein sequence ID" value="KAL1650746.1"/>
    <property type="molecule type" value="Genomic_DNA"/>
</dbReference>
<protein>
    <submittedName>
        <fullName evidence="2">Uncharacterized protein</fullName>
    </submittedName>
</protein>
<feature type="compositionally biased region" description="Low complexity" evidence="1">
    <location>
        <begin position="10"/>
        <end position="19"/>
    </location>
</feature>
<feature type="compositionally biased region" description="Polar residues" evidence="1">
    <location>
        <begin position="382"/>
        <end position="395"/>
    </location>
</feature>
<sequence>MARATRNSKAAPALSSPPARRTRSKLKEKDAASSSNNPTSSSSQPVQDAPPTTDLAPAAAQKAQTTKKSTGKAKSSAASKASAATEKTSDSTTTAKASSTKASSTKASAKNNNNTTSEDSDNTASAPKANNKRSRRQPTVDRNTKKVTKSRARKPTTKTTATTRKALEQYAEEEEAAAPPARAGPVRRTRAALKAGIASPLAPVSDNLNLKPRQTRSKKNLKDATPLSIIEDENRRKDPDDWFADVHVQQVPQIYRDPGASMEEISEHEDATTAENDDIMEHDTASSDADEAMGGDVEMVAEETENDASETEEDMADEDMTDEEMERPQTPKEASQQLQPPTTARSFGLANLFFNPLKSVRKYLSRTPAPEEPQSPLAMSPESPTVASPSNAAQQRRTRDRNARYTPREKNADKRHELSQKKQQAPSVERLQAQLRERDRELAEMRRQSELRELKELKDKKEAEQVPGRKRRRSSPTVIPARRPGEKGSFGMLDEYFNCDEPTPDSSNSRAKRRRTTMASPDDDDTDDEYDFVQLPMEHTPPTPSLKRPRNGYRMAAMKDGQEDPMVANHELRVMHQENSFSKGLSPDNLTHWSPAKTSPQAKKSSPSAVYTGSFMAVPGDPGYKPENVFKKSEQQLQQQSSPKKDGKMDSTELKARAEEIVRKEKNGEDITQDERELLEKAQRKFGHIAGSGSFSAPEYDSDDSSIMSDDLEESTSPQRNAPASSPQSAKASANQASATQASAAQAPAAQDSAIEPTKSDSMKPPPPPMPAHAQLPQSVSVTNDNAISKMAPTVPGTTPKVGHSAALARQRELAEKHKPKTGSRLQYVSGVSSSPGASSPIAANNMESSLITQGMSTPAGNVGADSFSFYDALVEEAREKCGSLEDALSSEEKKYLAWLMDTEVENESKDFAEYAHEFEKAVAQAGSFAGTGNEDDNERKERDEKEFAEYERAMKELRGF</sequence>
<feature type="compositionally biased region" description="Polar residues" evidence="1">
    <location>
        <begin position="332"/>
        <end position="345"/>
    </location>
</feature>
<feature type="compositionally biased region" description="Polar residues" evidence="1">
    <location>
        <begin position="776"/>
        <end position="787"/>
    </location>
</feature>
<feature type="compositionally biased region" description="Basic and acidic residues" evidence="1">
    <location>
        <begin position="435"/>
        <end position="464"/>
    </location>
</feature>
<feature type="region of interest" description="Disordered" evidence="1">
    <location>
        <begin position="926"/>
        <end position="948"/>
    </location>
</feature>
<evidence type="ECO:0000313" key="2">
    <source>
        <dbReference type="EMBL" id="KAL1650746.1"/>
    </source>
</evidence>
<feature type="compositionally biased region" description="Low complexity" evidence="1">
    <location>
        <begin position="722"/>
        <end position="754"/>
    </location>
</feature>
<feature type="compositionally biased region" description="Basic and acidic residues" evidence="1">
    <location>
        <begin position="938"/>
        <end position="948"/>
    </location>
</feature>
<feature type="compositionally biased region" description="Basic and acidic residues" evidence="1">
    <location>
        <begin position="643"/>
        <end position="683"/>
    </location>
</feature>
<feature type="region of interest" description="Disordered" evidence="1">
    <location>
        <begin position="577"/>
        <end position="841"/>
    </location>
</feature>
<dbReference type="PANTHER" id="PTHR48125">
    <property type="entry name" value="LP07818P1"/>
    <property type="match status" value="1"/>
</dbReference>
<feature type="region of interest" description="Disordered" evidence="1">
    <location>
        <begin position="364"/>
        <end position="550"/>
    </location>
</feature>
<feature type="region of interest" description="Disordered" evidence="1">
    <location>
        <begin position="256"/>
        <end position="350"/>
    </location>
</feature>
<feature type="region of interest" description="Disordered" evidence="1">
    <location>
        <begin position="1"/>
        <end position="243"/>
    </location>
</feature>
<feature type="compositionally biased region" description="Low complexity" evidence="1">
    <location>
        <begin position="33"/>
        <end position="126"/>
    </location>
</feature>
<keyword evidence="3" id="KW-1185">Reference proteome</keyword>
<feature type="compositionally biased region" description="Polar residues" evidence="1">
    <location>
        <begin position="577"/>
        <end position="611"/>
    </location>
</feature>
<gene>
    <name evidence="2" type="ORF">SLS58_000864</name>
</gene>
<accession>A0ABR3U4S4</accession>
<dbReference type="Proteomes" id="UP001521184">
    <property type="component" value="Unassembled WGS sequence"/>
</dbReference>
<evidence type="ECO:0000256" key="1">
    <source>
        <dbReference type="SAM" id="MobiDB-lite"/>
    </source>
</evidence>
<reference evidence="2 3" key="1">
    <citation type="journal article" date="2023" name="Plant Dis.">
        <title>First Report of Diplodia intermedia Causing Canker and Dieback Diseases on Apple Trees in Canada.</title>
        <authorList>
            <person name="Ellouze W."/>
            <person name="Ilyukhin E."/>
            <person name="Sulman M."/>
            <person name="Ali S."/>
        </authorList>
    </citation>
    <scope>NUCLEOTIDE SEQUENCE [LARGE SCALE GENOMIC DNA]</scope>
    <source>
        <strain evidence="2 3">M45-28</strain>
    </source>
</reference>
<feature type="compositionally biased region" description="Acidic residues" evidence="1">
    <location>
        <begin position="700"/>
        <end position="714"/>
    </location>
</feature>
<proteinExistence type="predicted"/>
<evidence type="ECO:0000313" key="3">
    <source>
        <dbReference type="Proteomes" id="UP001521184"/>
    </source>
</evidence>
<feature type="compositionally biased region" description="Basic residues" evidence="1">
    <location>
        <begin position="145"/>
        <end position="156"/>
    </location>
</feature>